<dbReference type="Proteomes" id="UP000073388">
    <property type="component" value="Unassembled WGS sequence"/>
</dbReference>
<dbReference type="EMBL" id="FIIX01000004">
    <property type="protein sequence ID" value="CYV67208.1"/>
    <property type="molecule type" value="Genomic_DNA"/>
</dbReference>
<dbReference type="Pfam" id="PF21983">
    <property type="entry name" value="NikA-like"/>
    <property type="match status" value="1"/>
</dbReference>
<proteinExistence type="predicted"/>
<organism evidence="1 2">
    <name type="scientific">Streptococcus suis</name>
    <dbReference type="NCBI Taxonomy" id="1307"/>
    <lineage>
        <taxon>Bacteria</taxon>
        <taxon>Bacillati</taxon>
        <taxon>Bacillota</taxon>
        <taxon>Bacilli</taxon>
        <taxon>Lactobacillales</taxon>
        <taxon>Streptococcaceae</taxon>
        <taxon>Streptococcus</taxon>
    </lineage>
</organism>
<sequence length="134" mass="16053">MCLRQKNTQGEFIVVERYRTVLKKFYITKSQNQTLNYLISYTGLRNFSNYARKMLFKKFPIVVVFDEASFEDLIFSLRRIKNNINQLARIAEQSQDLQALRAMTYSVQMIEKYEKSFLKYHKTKKARLLSKVDE</sequence>
<dbReference type="AlphaFoldDB" id="A0A0Z8K7P3"/>
<protein>
    <submittedName>
        <fullName evidence="1">Bacterial mobilization protein</fullName>
    </submittedName>
</protein>
<dbReference type="InterPro" id="IPR053842">
    <property type="entry name" value="NikA-like"/>
</dbReference>
<evidence type="ECO:0000313" key="1">
    <source>
        <dbReference type="EMBL" id="CYV67208.1"/>
    </source>
</evidence>
<name>A0A0Z8K7P3_STRSU</name>
<evidence type="ECO:0000313" key="2">
    <source>
        <dbReference type="Proteomes" id="UP000073388"/>
    </source>
</evidence>
<gene>
    <name evidence="1" type="ORF">ERS132461_00322</name>
</gene>
<accession>A0A0Z8K7P3</accession>
<reference evidence="1 2" key="1">
    <citation type="submission" date="2016-02" db="EMBL/GenBank/DDBJ databases">
        <authorList>
            <consortium name="Pathogen Informatics"/>
        </authorList>
    </citation>
    <scope>NUCLEOTIDE SEQUENCE [LARGE SCALE GENOMIC DNA]</scope>
    <source>
        <strain evidence="1 2">LSS99</strain>
    </source>
</reference>